<evidence type="ECO:0000313" key="2">
    <source>
        <dbReference type="Proteomes" id="UP001638806"/>
    </source>
</evidence>
<dbReference type="EMBL" id="JBGNUJ010000012">
    <property type="protein sequence ID" value="KAL3952804.1"/>
    <property type="molecule type" value="Genomic_DNA"/>
</dbReference>
<gene>
    <name evidence="1" type="ORF">ACCO45_012747</name>
</gene>
<comment type="caution">
    <text evidence="1">The sequence shown here is derived from an EMBL/GenBank/DDBJ whole genome shotgun (WGS) entry which is preliminary data.</text>
</comment>
<keyword evidence="2" id="KW-1185">Reference proteome</keyword>
<proteinExistence type="predicted"/>
<reference evidence="1" key="1">
    <citation type="submission" date="2024-12" db="EMBL/GenBank/DDBJ databases">
        <title>Comparative genomics and development of molecular markers within Purpureocillium lilacinum and among Purpureocillium species.</title>
        <authorList>
            <person name="Yeh Z.-Y."/>
            <person name="Ni N.-T."/>
            <person name="Lo P.-H."/>
            <person name="Mushyakhwo K."/>
            <person name="Lin C.-F."/>
            <person name="Nai Y.-S."/>
        </authorList>
    </citation>
    <scope>NUCLEOTIDE SEQUENCE</scope>
    <source>
        <strain evidence="1">NCHU-NPUST-175</strain>
    </source>
</reference>
<name>A0ACC4D906_PURLI</name>
<evidence type="ECO:0000313" key="1">
    <source>
        <dbReference type="EMBL" id="KAL3952804.1"/>
    </source>
</evidence>
<protein>
    <submittedName>
        <fullName evidence="1">Uncharacterized protein</fullName>
    </submittedName>
</protein>
<accession>A0ACC4D906</accession>
<sequence length="321" mass="35957">MMERGRLSGSQSLPPIRSIIPGPETGAYDQFLQRGTGVPFPSAGVLHLNAVVIDQLGRCGATGWCSVLNVYRRAGQQRVRPMNSRRRSRLDSALLSTAPSTGFLSSRVTPEPSAIIAIQQPASFFLSDGESREHCRLHELDPSKTANLPRGSMERGSGPNFQLRNRSRRQKRFYRHRFFSDSIGQNEYHGVDAYVSRFTQIKLATQHLIRFAETYIPLHPGPLNVQEGVPIAEEVVNMLLYADFIGRALQEQRYDCPNSWRGLCLPLVLTEKTKCHLRRPQNRPGARKLSCLVTKTPKSTPYESASERIQADAARSPLTSM</sequence>
<organism evidence="1 2">
    <name type="scientific">Purpureocillium lilacinum</name>
    <name type="common">Paecilomyces lilacinus</name>
    <dbReference type="NCBI Taxonomy" id="33203"/>
    <lineage>
        <taxon>Eukaryota</taxon>
        <taxon>Fungi</taxon>
        <taxon>Dikarya</taxon>
        <taxon>Ascomycota</taxon>
        <taxon>Pezizomycotina</taxon>
        <taxon>Sordariomycetes</taxon>
        <taxon>Hypocreomycetidae</taxon>
        <taxon>Hypocreales</taxon>
        <taxon>Ophiocordycipitaceae</taxon>
        <taxon>Purpureocillium</taxon>
    </lineage>
</organism>
<dbReference type="Proteomes" id="UP001638806">
    <property type="component" value="Unassembled WGS sequence"/>
</dbReference>